<organism evidence="19 20">
    <name type="scientific">Tanacetum coccineum</name>
    <dbReference type="NCBI Taxonomy" id="301880"/>
    <lineage>
        <taxon>Eukaryota</taxon>
        <taxon>Viridiplantae</taxon>
        <taxon>Streptophyta</taxon>
        <taxon>Embryophyta</taxon>
        <taxon>Tracheophyta</taxon>
        <taxon>Spermatophyta</taxon>
        <taxon>Magnoliopsida</taxon>
        <taxon>eudicotyledons</taxon>
        <taxon>Gunneridae</taxon>
        <taxon>Pentapetalae</taxon>
        <taxon>asterids</taxon>
        <taxon>campanulids</taxon>
        <taxon>Asterales</taxon>
        <taxon>Asteraceae</taxon>
        <taxon>Asteroideae</taxon>
        <taxon>Anthemideae</taxon>
        <taxon>Anthemidinae</taxon>
        <taxon>Tanacetum</taxon>
    </lineage>
</organism>
<keyword evidence="7" id="KW-0255">Endonuclease</keyword>
<evidence type="ECO:0000256" key="4">
    <source>
        <dbReference type="ARBA" id="ARBA00022722"/>
    </source>
</evidence>
<dbReference type="InterPro" id="IPR012337">
    <property type="entry name" value="RNaseH-like_sf"/>
</dbReference>
<feature type="compositionally biased region" description="Low complexity" evidence="17">
    <location>
        <begin position="378"/>
        <end position="397"/>
    </location>
</feature>
<dbReference type="Gene3D" id="3.30.420.10">
    <property type="entry name" value="Ribonuclease H-like superfamily/Ribonuclease H"/>
    <property type="match status" value="1"/>
</dbReference>
<keyword evidence="6" id="KW-0547">Nucleotide-binding</keyword>
<evidence type="ECO:0000313" key="19">
    <source>
        <dbReference type="EMBL" id="GJT39847.1"/>
    </source>
</evidence>
<feature type="region of interest" description="Disordered" evidence="17">
    <location>
        <begin position="376"/>
        <end position="397"/>
    </location>
</feature>
<keyword evidence="13" id="KW-0548">Nucleotidyltransferase</keyword>
<keyword evidence="10" id="KW-0460">Magnesium</keyword>
<evidence type="ECO:0000256" key="6">
    <source>
        <dbReference type="ARBA" id="ARBA00022741"/>
    </source>
</evidence>
<reference evidence="19" key="1">
    <citation type="journal article" date="2022" name="Int. J. Mol. Sci.">
        <title>Draft Genome of Tanacetum Coccineum: Genomic Comparison of Closely Related Tanacetum-Family Plants.</title>
        <authorList>
            <person name="Yamashiro T."/>
            <person name="Shiraishi A."/>
            <person name="Nakayama K."/>
            <person name="Satake H."/>
        </authorList>
    </citation>
    <scope>NUCLEOTIDE SEQUENCE</scope>
</reference>
<evidence type="ECO:0000256" key="8">
    <source>
        <dbReference type="ARBA" id="ARBA00022801"/>
    </source>
</evidence>
<keyword evidence="13" id="KW-0239">DNA-directed DNA polymerase</keyword>
<dbReference type="PROSITE" id="PS50158">
    <property type="entry name" value="ZF_CCHC"/>
    <property type="match status" value="1"/>
</dbReference>
<evidence type="ECO:0000256" key="11">
    <source>
        <dbReference type="ARBA" id="ARBA00022908"/>
    </source>
</evidence>
<evidence type="ECO:0000256" key="5">
    <source>
        <dbReference type="ARBA" id="ARBA00022723"/>
    </source>
</evidence>
<gene>
    <name evidence="19" type="ORF">Tco_0939712</name>
</gene>
<dbReference type="Pfam" id="PF13976">
    <property type="entry name" value="gag_pre-integrs"/>
    <property type="match status" value="1"/>
</dbReference>
<evidence type="ECO:0000256" key="13">
    <source>
        <dbReference type="ARBA" id="ARBA00022932"/>
    </source>
</evidence>
<keyword evidence="16" id="KW-0862">Zinc</keyword>
<evidence type="ECO:0000313" key="20">
    <source>
        <dbReference type="Proteomes" id="UP001151760"/>
    </source>
</evidence>
<dbReference type="Pfam" id="PF22936">
    <property type="entry name" value="Pol_BBD"/>
    <property type="match status" value="1"/>
</dbReference>
<evidence type="ECO:0000256" key="2">
    <source>
        <dbReference type="ARBA" id="ARBA00022612"/>
    </source>
</evidence>
<dbReference type="PANTHER" id="PTHR42648:SF11">
    <property type="entry name" value="TRANSPOSON TY4-P GAG-POL POLYPROTEIN"/>
    <property type="match status" value="1"/>
</dbReference>
<evidence type="ECO:0000256" key="14">
    <source>
        <dbReference type="ARBA" id="ARBA00023113"/>
    </source>
</evidence>
<name>A0ABQ5DLM9_9ASTR</name>
<keyword evidence="2" id="KW-1188">Viral release from host cell</keyword>
<dbReference type="InterPro" id="IPR039537">
    <property type="entry name" value="Retrotran_Ty1/copia-like"/>
</dbReference>
<evidence type="ECO:0000256" key="17">
    <source>
        <dbReference type="SAM" id="MobiDB-lite"/>
    </source>
</evidence>
<dbReference type="SMART" id="SM00343">
    <property type="entry name" value="ZnF_C2HC"/>
    <property type="match status" value="1"/>
</dbReference>
<evidence type="ECO:0000256" key="12">
    <source>
        <dbReference type="ARBA" id="ARBA00022918"/>
    </source>
</evidence>
<protein>
    <submittedName>
        <fullName evidence="19">Integrase, catalytic region, zinc finger, CCHC-type containing protein</fullName>
    </submittedName>
</protein>
<evidence type="ECO:0000256" key="10">
    <source>
        <dbReference type="ARBA" id="ARBA00022842"/>
    </source>
</evidence>
<dbReference type="InterPro" id="IPR036397">
    <property type="entry name" value="RNaseH_sf"/>
</dbReference>
<keyword evidence="3" id="KW-0645">Protease</keyword>
<dbReference type="InterPro" id="IPR036875">
    <property type="entry name" value="Znf_CCHC_sf"/>
</dbReference>
<dbReference type="InterPro" id="IPR001878">
    <property type="entry name" value="Znf_CCHC"/>
</dbReference>
<accession>A0ABQ5DLM9</accession>
<keyword evidence="20" id="KW-1185">Reference proteome</keyword>
<keyword evidence="5" id="KW-0479">Metal-binding</keyword>
<evidence type="ECO:0000256" key="16">
    <source>
        <dbReference type="PROSITE-ProRule" id="PRU00047"/>
    </source>
</evidence>
<dbReference type="SUPFAM" id="SSF53098">
    <property type="entry name" value="Ribonuclease H-like"/>
    <property type="match status" value="1"/>
</dbReference>
<evidence type="ECO:0000256" key="7">
    <source>
        <dbReference type="ARBA" id="ARBA00022759"/>
    </source>
</evidence>
<keyword evidence="11" id="KW-0229">DNA integration</keyword>
<dbReference type="Gene3D" id="4.10.60.10">
    <property type="entry name" value="Zinc finger, CCHC-type"/>
    <property type="match status" value="1"/>
</dbReference>
<keyword evidence="9" id="KW-0067">ATP-binding</keyword>
<feature type="region of interest" description="Disordered" evidence="17">
    <location>
        <begin position="142"/>
        <end position="169"/>
    </location>
</feature>
<keyword evidence="8" id="KW-0378">Hydrolase</keyword>
<feature type="domain" description="CCHC-type" evidence="18">
    <location>
        <begin position="175"/>
        <end position="190"/>
    </location>
</feature>
<sequence length="847" mass="96491">MKPILATDTAVARLQTEDDLTGDDLKPYEADFEALILILISIPNDIYNSLDACENARDNQSGIVNASRAKRAAKTYDPLALVANTFAICDDQDDSLTTEMMLLARSITQHYSIPTNNCLPSSSNTRNQAVVQADRVDIQSRNVGNGGRYARRSSGTQGESAESGNVQKETGNGNCYNCNAKGHYARECPKPRVWDSKYFLEQRLLAKNDEAEIILTNVQNNFLLADASEIEELEDLSANICMMARIQQADKDPEDRPIYDSSFISVLQNPSTSFMNPLFSQSDHDQTYHEQHDIIKPIIYIDQINSDIIFDDPNVEVNDGKVEHDKNAHDRQDNAMDLLARNAYKETEKQLLLPKKVNQRNVELTKELRSIKKRLNGVNSVRRPSTRSSSSKNSVLSNTKIHSEVVEVYAEKNKKTNVTSRMNAVKIKKHVANVHTKNALIASADVIQIVLWIIDSGCSKHMTGNLKLLRNFVEKFMRTVRFRNDHFATITRYEDYVHGNVTICHVYYVEGLGHNLFSVSQFCDGDLEVAFRSKTCYVHNLEGEDLLTGARDSNLYTISISYMAASSPMWLMSKATSTKSWLWHRRLWHLNFGTINHLTNQDLVDGLLKFKYDKDHLCFACEQGKRKKASLYPKFVHNTHFKLELIHMDLYGPMRVESINGKKYILVIVNDYSRYTWMYFLRTKDEASDMIMKFIAQVQFNFKVQIQKYLSEGTTLISNDVANESILEDSANLEANKLITPFCPPKTEEGESSSINQDPLDMHEFNQVHPSTHTWMKAHLLEQVIGNPLKPVMTRSRLNTHAEVFPRPINRNIIGVKWLWNNKSDAENTVIRKKSRLVAKGTVRKKA</sequence>
<dbReference type="SUPFAM" id="SSF57756">
    <property type="entry name" value="Retrovirus zinc finger-like domains"/>
    <property type="match status" value="1"/>
</dbReference>
<dbReference type="Pfam" id="PF00098">
    <property type="entry name" value="zf-CCHC"/>
    <property type="match status" value="1"/>
</dbReference>
<keyword evidence="13" id="KW-0808">Transferase</keyword>
<feature type="compositionally biased region" description="Polar residues" evidence="17">
    <location>
        <begin position="153"/>
        <end position="169"/>
    </location>
</feature>
<keyword evidence="15" id="KW-0233">DNA recombination</keyword>
<keyword evidence="4" id="KW-0540">Nuclease</keyword>
<evidence type="ECO:0000256" key="3">
    <source>
        <dbReference type="ARBA" id="ARBA00022670"/>
    </source>
</evidence>
<dbReference type="PANTHER" id="PTHR42648">
    <property type="entry name" value="TRANSPOSASE, PUTATIVE-RELATED"/>
    <property type="match status" value="1"/>
</dbReference>
<dbReference type="EMBL" id="BQNB010015420">
    <property type="protein sequence ID" value="GJT39847.1"/>
    <property type="molecule type" value="Genomic_DNA"/>
</dbReference>
<evidence type="ECO:0000259" key="18">
    <source>
        <dbReference type="PROSITE" id="PS50158"/>
    </source>
</evidence>
<evidence type="ECO:0000256" key="1">
    <source>
        <dbReference type="ARBA" id="ARBA00002180"/>
    </source>
</evidence>
<keyword evidence="12" id="KW-0695">RNA-directed DNA polymerase</keyword>
<evidence type="ECO:0000256" key="15">
    <source>
        <dbReference type="ARBA" id="ARBA00023172"/>
    </source>
</evidence>
<evidence type="ECO:0000256" key="9">
    <source>
        <dbReference type="ARBA" id="ARBA00022840"/>
    </source>
</evidence>
<reference evidence="19" key="2">
    <citation type="submission" date="2022-01" db="EMBL/GenBank/DDBJ databases">
        <authorList>
            <person name="Yamashiro T."/>
            <person name="Shiraishi A."/>
            <person name="Satake H."/>
            <person name="Nakayama K."/>
        </authorList>
    </citation>
    <scope>NUCLEOTIDE SEQUENCE</scope>
</reference>
<comment type="function">
    <text evidence="1">The aspartyl protease (PR) mediates the proteolytic cleavages of the Gag and Gag-Pol polyproteins after assembly of the VLP.</text>
</comment>
<keyword evidence="14" id="KW-0917">Virion maturation</keyword>
<dbReference type="InterPro" id="IPR025724">
    <property type="entry name" value="GAG-pre-integrase_dom"/>
</dbReference>
<dbReference type="InterPro" id="IPR054722">
    <property type="entry name" value="PolX-like_BBD"/>
</dbReference>
<dbReference type="Proteomes" id="UP001151760">
    <property type="component" value="Unassembled WGS sequence"/>
</dbReference>
<comment type="caution">
    <text evidence="19">The sequence shown here is derived from an EMBL/GenBank/DDBJ whole genome shotgun (WGS) entry which is preliminary data.</text>
</comment>
<proteinExistence type="predicted"/>
<keyword evidence="16" id="KW-0863">Zinc-finger</keyword>